<comment type="caution">
    <text evidence="1">The sequence shown here is derived from an EMBL/GenBank/DDBJ whole genome shotgun (WGS) entry which is preliminary data.</text>
</comment>
<evidence type="ECO:0000313" key="1">
    <source>
        <dbReference type="EMBL" id="EMJ93960.1"/>
    </source>
</evidence>
<proteinExistence type="predicted"/>
<accession>M6D601</accession>
<dbReference type="Proteomes" id="UP000011988">
    <property type="component" value="Unassembled WGS sequence"/>
</dbReference>
<dbReference type="PATRIC" id="fig|1218565.3.peg.2792"/>
<reference evidence="1 2" key="1">
    <citation type="submission" date="2013-01" db="EMBL/GenBank/DDBJ databases">
        <authorList>
            <person name="Harkins D.M."/>
            <person name="Durkin A.S."/>
            <person name="Brinkac L.M."/>
            <person name="Haft D.H."/>
            <person name="Selengut J.D."/>
            <person name="Sanka R."/>
            <person name="DePew J."/>
            <person name="Purushe J."/>
            <person name="Galloway R.L."/>
            <person name="Vinetz J.M."/>
            <person name="Sutton G.G."/>
            <person name="Nierman W.C."/>
            <person name="Fouts D.E."/>
        </authorList>
    </citation>
    <scope>NUCLEOTIDE SEQUENCE [LARGE SCALE GENOMIC DNA]</scope>
    <source>
        <strain evidence="1 2">79601</strain>
    </source>
</reference>
<protein>
    <submittedName>
        <fullName evidence="1">Uncharacterized protein</fullName>
    </submittedName>
</protein>
<name>M6D601_9LEPT</name>
<organism evidence="1 2">
    <name type="scientific">Leptospira alstonii serovar Sichuan str. 79601</name>
    <dbReference type="NCBI Taxonomy" id="1218565"/>
    <lineage>
        <taxon>Bacteria</taxon>
        <taxon>Pseudomonadati</taxon>
        <taxon>Spirochaetota</taxon>
        <taxon>Spirochaetia</taxon>
        <taxon>Leptospirales</taxon>
        <taxon>Leptospiraceae</taxon>
        <taxon>Leptospira</taxon>
    </lineage>
</organism>
<dbReference type="EMBL" id="ANIK01000059">
    <property type="protein sequence ID" value="EMJ93960.1"/>
    <property type="molecule type" value="Genomic_DNA"/>
</dbReference>
<dbReference type="AlphaFoldDB" id="M6D601"/>
<sequence length="46" mass="5416">MKFASDSPKLSTVEFAFFKREVLREFLHFRILGRTLKFAAHNRSSV</sequence>
<gene>
    <name evidence="1" type="ORF">LEP1GSC194_1493</name>
</gene>
<evidence type="ECO:0000313" key="2">
    <source>
        <dbReference type="Proteomes" id="UP000011988"/>
    </source>
</evidence>